<dbReference type="Proteomes" id="UP001595821">
    <property type="component" value="Unassembled WGS sequence"/>
</dbReference>
<evidence type="ECO:0000256" key="2">
    <source>
        <dbReference type="ARBA" id="ARBA00022475"/>
    </source>
</evidence>
<feature type="transmembrane region" description="Helical" evidence="12">
    <location>
        <begin position="228"/>
        <end position="247"/>
    </location>
</feature>
<organism evidence="13 14">
    <name type="scientific">Natribaculum luteum</name>
    <dbReference type="NCBI Taxonomy" id="1586232"/>
    <lineage>
        <taxon>Archaea</taxon>
        <taxon>Methanobacteriati</taxon>
        <taxon>Methanobacteriota</taxon>
        <taxon>Stenosarchaea group</taxon>
        <taxon>Halobacteria</taxon>
        <taxon>Halobacteriales</taxon>
        <taxon>Natrialbaceae</taxon>
        <taxon>Natribaculum</taxon>
    </lineage>
</organism>
<dbReference type="EMBL" id="JBHSDJ010000132">
    <property type="protein sequence ID" value="MFC4249375.1"/>
    <property type="molecule type" value="Genomic_DNA"/>
</dbReference>
<dbReference type="InterPro" id="IPR044878">
    <property type="entry name" value="UbiA_sf"/>
</dbReference>
<keyword evidence="6 12" id="KW-0460">Magnesium</keyword>
<dbReference type="PANTHER" id="PTHR42723:SF1">
    <property type="entry name" value="CHLOROPHYLL SYNTHASE, CHLOROPLASTIC"/>
    <property type="match status" value="1"/>
</dbReference>
<dbReference type="NCBIfam" id="NF009521">
    <property type="entry name" value="PRK12882.1"/>
    <property type="match status" value="1"/>
</dbReference>
<dbReference type="AlphaFoldDB" id="A0ABD5P5F6"/>
<evidence type="ECO:0000256" key="8">
    <source>
        <dbReference type="ARBA" id="ARBA00023098"/>
    </source>
</evidence>
<keyword evidence="7 12" id="KW-1133">Transmembrane helix</keyword>
<evidence type="ECO:0000256" key="9">
    <source>
        <dbReference type="ARBA" id="ARBA00023136"/>
    </source>
</evidence>
<evidence type="ECO:0000313" key="14">
    <source>
        <dbReference type="Proteomes" id="UP001595821"/>
    </source>
</evidence>
<dbReference type="EC" id="2.5.1.42" evidence="12"/>
<keyword evidence="2 12" id="KW-1003">Cell membrane</keyword>
<keyword evidence="8 12" id="KW-0443">Lipid metabolism</keyword>
<feature type="transmembrane region" description="Helical" evidence="12">
    <location>
        <begin position="17"/>
        <end position="37"/>
    </location>
</feature>
<dbReference type="GO" id="GO:0005886">
    <property type="term" value="C:plasma membrane"/>
    <property type="evidence" value="ECO:0007669"/>
    <property type="project" value="UniProtKB-SubCell"/>
</dbReference>
<evidence type="ECO:0000256" key="6">
    <source>
        <dbReference type="ARBA" id="ARBA00022842"/>
    </source>
</evidence>
<gene>
    <name evidence="13" type="ORF">ACFOZ7_20995</name>
</gene>
<accession>A0ABD5P5F6</accession>
<dbReference type="InterPro" id="IPR023547">
    <property type="entry name" value="DGGGP_synth"/>
</dbReference>
<sequence length="285" mass="29577">MTAAETIRGLFELTRPINAIAAGVLTFIGAYVAGGIATYPYESLAAVGATVLATGAGNAINDYFDRDIDRINRPERAIPRGAVSPRGALVFSLVLFVGAVVLALALPLLAVAIAVVNLIALVAYTEFFKGLPGVGNVVVAYLGGSTFLFGAAAVGNVEAAVVLFLLAALSTVTREIVKDVEDVEGDREEGLNTLPIAIGERRALLVGTALLVVAILATPLPYVLEYFGVAYLVVVVPAVGLMLYAAVESFDDPTAGQEHLKYGMFLAALAFVVGRIAVDVTVLPA</sequence>
<comment type="catalytic activity">
    <reaction evidence="12">
        <text>sn-3-O-(geranylgeranyl)glycerol 1-phosphate + (2E,6E,10E)-geranylgeranyl diphosphate = 2,3-bis-O-(geranylgeranyl)-sn-glycerol 1-phosphate + diphosphate</text>
        <dbReference type="Rhea" id="RHEA:18109"/>
        <dbReference type="ChEBI" id="CHEBI:33019"/>
        <dbReference type="ChEBI" id="CHEBI:57677"/>
        <dbReference type="ChEBI" id="CHEBI:58756"/>
        <dbReference type="ChEBI" id="CHEBI:58837"/>
        <dbReference type="EC" id="2.5.1.42"/>
    </reaction>
</comment>
<dbReference type="GO" id="GO:0000287">
    <property type="term" value="F:magnesium ion binding"/>
    <property type="evidence" value="ECO:0007669"/>
    <property type="project" value="UniProtKB-UniRule"/>
</dbReference>
<evidence type="ECO:0000256" key="1">
    <source>
        <dbReference type="ARBA" id="ARBA00004651"/>
    </source>
</evidence>
<comment type="function">
    <text evidence="12">Prenyltransferase that catalyzes the transfer of the geranylgeranyl moiety of geranylgeranyl diphosphate (GGPP) to the C2 hydroxyl of (S)-3-O-geranylgeranylglyceryl phosphate (GGGP). This reaction is the second ether-bond-formation step in the biosynthesis of archaeal membrane lipids.</text>
</comment>
<name>A0ABD5P5F6_9EURY</name>
<dbReference type="GO" id="GO:0046474">
    <property type="term" value="P:glycerophospholipid biosynthetic process"/>
    <property type="evidence" value="ECO:0007669"/>
    <property type="project" value="UniProtKB-UniRule"/>
</dbReference>
<evidence type="ECO:0000256" key="10">
    <source>
        <dbReference type="ARBA" id="ARBA00023209"/>
    </source>
</evidence>
<keyword evidence="9 12" id="KW-0472">Membrane</keyword>
<reference evidence="13 14" key="1">
    <citation type="journal article" date="2014" name="Int. J. Syst. Evol. Microbiol.">
        <title>Complete genome sequence of Corynebacterium casei LMG S-19264T (=DSM 44701T), isolated from a smear-ripened cheese.</title>
        <authorList>
            <consortium name="US DOE Joint Genome Institute (JGI-PGF)"/>
            <person name="Walter F."/>
            <person name="Albersmeier A."/>
            <person name="Kalinowski J."/>
            <person name="Ruckert C."/>
        </authorList>
    </citation>
    <scope>NUCLEOTIDE SEQUENCE [LARGE SCALE GENOMIC DNA]</scope>
    <source>
        <strain evidence="13 14">IBRC-M 10912</strain>
    </source>
</reference>
<protein>
    <recommendedName>
        <fullName evidence="12">Digeranylgeranylglyceryl phosphate synthase</fullName>
        <shortName evidence="12">DGGGP synthase</shortName>
        <shortName evidence="12">DGGGPS</shortName>
        <ecNumber evidence="12">2.5.1.42</ecNumber>
    </recommendedName>
    <alternativeName>
        <fullName evidence="12">(S)-2,3-di-O-geranylgeranylglyceryl phosphate synthase</fullName>
    </alternativeName>
    <alternativeName>
        <fullName evidence="12">Geranylgeranylglycerol-phosphate geranylgeranyltransferase</fullName>
    </alternativeName>
</protein>
<feature type="transmembrane region" description="Helical" evidence="12">
    <location>
        <begin position="259"/>
        <end position="278"/>
    </location>
</feature>
<dbReference type="Gene3D" id="1.20.120.1780">
    <property type="entry name" value="UbiA prenyltransferase"/>
    <property type="match status" value="1"/>
</dbReference>
<evidence type="ECO:0000256" key="12">
    <source>
        <dbReference type="HAMAP-Rule" id="MF_01286"/>
    </source>
</evidence>
<evidence type="ECO:0000256" key="4">
    <source>
        <dbReference type="ARBA" id="ARBA00022679"/>
    </source>
</evidence>
<evidence type="ECO:0000256" key="5">
    <source>
        <dbReference type="ARBA" id="ARBA00022692"/>
    </source>
</evidence>
<dbReference type="Pfam" id="PF01040">
    <property type="entry name" value="UbiA"/>
    <property type="match status" value="1"/>
</dbReference>
<dbReference type="RefSeq" id="WP_246970731.1">
    <property type="nucleotide sequence ID" value="NZ_CP095397.1"/>
</dbReference>
<keyword evidence="3 12" id="KW-0444">Lipid biosynthesis</keyword>
<comment type="cofactor">
    <cofactor evidence="12">
        <name>Mg(2+)</name>
        <dbReference type="ChEBI" id="CHEBI:18420"/>
    </cofactor>
</comment>
<proteinExistence type="inferred from homology"/>
<keyword evidence="4 12" id="KW-0808">Transferase</keyword>
<keyword evidence="10 12" id="KW-0594">Phospholipid biosynthesis</keyword>
<feature type="transmembrane region" description="Helical" evidence="12">
    <location>
        <begin position="141"/>
        <end position="169"/>
    </location>
</feature>
<feature type="transmembrane region" description="Helical" evidence="12">
    <location>
        <begin position="203"/>
        <end position="222"/>
    </location>
</feature>
<dbReference type="GO" id="GO:0047295">
    <property type="term" value="F:geranylgeranylglycerol-phosphate geranylgeranyltransferase activity"/>
    <property type="evidence" value="ECO:0007669"/>
    <property type="project" value="UniProtKB-UniRule"/>
</dbReference>
<keyword evidence="11 12" id="KW-1208">Phospholipid metabolism</keyword>
<comment type="subcellular location">
    <subcellularLocation>
        <location evidence="1 12">Cell membrane</location>
        <topology evidence="1 12">Multi-pass membrane protein</topology>
    </subcellularLocation>
</comment>
<feature type="transmembrane region" description="Helical" evidence="12">
    <location>
        <begin position="43"/>
        <end position="64"/>
    </location>
</feature>
<dbReference type="PANTHER" id="PTHR42723">
    <property type="entry name" value="CHLOROPHYLL SYNTHASE"/>
    <property type="match status" value="1"/>
</dbReference>
<comment type="caution">
    <text evidence="13">The sequence shown here is derived from an EMBL/GenBank/DDBJ whole genome shotgun (WGS) entry which is preliminary data.</text>
</comment>
<dbReference type="HAMAP" id="MF_01286">
    <property type="entry name" value="DGGGP_synth"/>
    <property type="match status" value="1"/>
</dbReference>
<evidence type="ECO:0000313" key="13">
    <source>
        <dbReference type="EMBL" id="MFC4249375.1"/>
    </source>
</evidence>
<evidence type="ECO:0000256" key="3">
    <source>
        <dbReference type="ARBA" id="ARBA00022516"/>
    </source>
</evidence>
<evidence type="ECO:0000256" key="7">
    <source>
        <dbReference type="ARBA" id="ARBA00022989"/>
    </source>
</evidence>
<dbReference type="InterPro" id="IPR050475">
    <property type="entry name" value="Prenyltransferase_related"/>
</dbReference>
<keyword evidence="5 12" id="KW-0812">Transmembrane</keyword>
<evidence type="ECO:0000256" key="11">
    <source>
        <dbReference type="ARBA" id="ARBA00023264"/>
    </source>
</evidence>
<feature type="transmembrane region" description="Helical" evidence="12">
    <location>
        <begin position="88"/>
        <end position="121"/>
    </location>
</feature>
<dbReference type="CDD" id="cd13961">
    <property type="entry name" value="PT_UbiA_DGGGPS"/>
    <property type="match status" value="1"/>
</dbReference>
<dbReference type="GeneID" id="71855789"/>
<dbReference type="Gene3D" id="1.10.357.140">
    <property type="entry name" value="UbiA prenyltransferase"/>
    <property type="match status" value="1"/>
</dbReference>
<dbReference type="InterPro" id="IPR000537">
    <property type="entry name" value="UbiA_prenyltransferase"/>
</dbReference>
<comment type="pathway">
    <text evidence="12">Membrane lipid metabolism; glycerophospholipid metabolism.</text>
</comment>
<comment type="similarity">
    <text evidence="12">Belongs to the UbiA prenyltransferase family. DGGGP synthase subfamily.</text>
</comment>